<evidence type="ECO:0000256" key="2">
    <source>
        <dbReference type="ARBA" id="ARBA00022448"/>
    </source>
</evidence>
<dbReference type="Gene3D" id="2.60.40.1120">
    <property type="entry name" value="Carboxypeptidase-like, regulatory domain"/>
    <property type="match status" value="1"/>
</dbReference>
<dbReference type="InterPro" id="IPR036942">
    <property type="entry name" value="Beta-barrel_TonB_sf"/>
</dbReference>
<dbReference type="EMBL" id="CP121194">
    <property type="protein sequence ID" value="XBH10391.1"/>
    <property type="molecule type" value="Genomic_DNA"/>
</dbReference>
<keyword evidence="9" id="KW-0378">Hydrolase</keyword>
<dbReference type="PANTHER" id="PTHR30069">
    <property type="entry name" value="TONB-DEPENDENT OUTER MEMBRANE RECEPTOR"/>
    <property type="match status" value="1"/>
</dbReference>
<dbReference type="PANTHER" id="PTHR30069:SF46">
    <property type="entry name" value="OAR PROTEIN"/>
    <property type="match status" value="1"/>
</dbReference>
<evidence type="ECO:0000256" key="4">
    <source>
        <dbReference type="ARBA" id="ARBA00022692"/>
    </source>
</evidence>
<feature type="compositionally biased region" description="Polar residues" evidence="7">
    <location>
        <begin position="1128"/>
        <end position="1143"/>
    </location>
</feature>
<name>A0AAU7CZ66_9BACT</name>
<feature type="domain" description="TonB-dependent transporter Oar-like beta-barrel" evidence="8">
    <location>
        <begin position="238"/>
        <end position="1168"/>
    </location>
</feature>
<keyword evidence="5" id="KW-0472">Membrane</keyword>
<dbReference type="GO" id="GO:0015344">
    <property type="term" value="F:siderophore uptake transmembrane transporter activity"/>
    <property type="evidence" value="ECO:0007669"/>
    <property type="project" value="TreeGrafter"/>
</dbReference>
<keyword evidence="2" id="KW-0813">Transport</keyword>
<dbReference type="InterPro" id="IPR057601">
    <property type="entry name" value="Oar-like_b-barrel"/>
</dbReference>
<dbReference type="InterPro" id="IPR039426">
    <property type="entry name" value="TonB-dep_rcpt-like"/>
</dbReference>
<protein>
    <submittedName>
        <fullName evidence="9">Carboxypeptidase regulatory-like domain-containing protein</fullName>
    </submittedName>
</protein>
<feature type="region of interest" description="Disordered" evidence="7">
    <location>
        <begin position="1124"/>
        <end position="1157"/>
    </location>
</feature>
<dbReference type="SUPFAM" id="SSF56935">
    <property type="entry name" value="Porins"/>
    <property type="match status" value="1"/>
</dbReference>
<dbReference type="GO" id="GO:0030246">
    <property type="term" value="F:carbohydrate binding"/>
    <property type="evidence" value="ECO:0007669"/>
    <property type="project" value="InterPro"/>
</dbReference>
<evidence type="ECO:0000259" key="8">
    <source>
        <dbReference type="Pfam" id="PF25183"/>
    </source>
</evidence>
<dbReference type="InterPro" id="IPR013784">
    <property type="entry name" value="Carb-bd-like_fold"/>
</dbReference>
<evidence type="ECO:0000256" key="7">
    <source>
        <dbReference type="SAM" id="MobiDB-lite"/>
    </source>
</evidence>
<dbReference type="SUPFAM" id="SSF49452">
    <property type="entry name" value="Starch-binding domain-like"/>
    <property type="match status" value="1"/>
</dbReference>
<dbReference type="EMBL" id="CP121195">
    <property type="protein sequence ID" value="XBH13828.1"/>
    <property type="molecule type" value="Genomic_DNA"/>
</dbReference>
<keyword evidence="3" id="KW-1134">Transmembrane beta strand</keyword>
<reference evidence="9" key="1">
    <citation type="submission" date="2023-03" db="EMBL/GenBank/DDBJ databases">
        <title>Edaphobacter sp.</title>
        <authorList>
            <person name="Huber K.J."/>
            <person name="Papendorf J."/>
            <person name="Pilke C."/>
            <person name="Bunk B."/>
            <person name="Sproeer C."/>
            <person name="Pester M."/>
        </authorList>
    </citation>
    <scope>NUCLEOTIDE SEQUENCE</scope>
    <source>
        <strain evidence="9">DSM 109919</strain>
        <strain evidence="10">DSM 109920</strain>
    </source>
</reference>
<proteinExistence type="predicted"/>
<keyword evidence="6" id="KW-0998">Cell outer membrane</keyword>
<keyword evidence="9" id="KW-0645">Protease</keyword>
<dbReference type="GO" id="GO:0044718">
    <property type="term" value="P:siderophore transmembrane transport"/>
    <property type="evidence" value="ECO:0007669"/>
    <property type="project" value="TreeGrafter"/>
</dbReference>
<keyword evidence="9" id="KW-0121">Carboxypeptidase</keyword>
<dbReference type="Pfam" id="PF25183">
    <property type="entry name" value="OMP_b-brl_4"/>
    <property type="match status" value="1"/>
</dbReference>
<accession>A0AAU7CZ66</accession>
<gene>
    <name evidence="9" type="ORF">P4G45_01325</name>
    <name evidence="10" type="ORF">P8936_01335</name>
</gene>
<evidence type="ECO:0000256" key="3">
    <source>
        <dbReference type="ARBA" id="ARBA00022452"/>
    </source>
</evidence>
<evidence type="ECO:0000256" key="6">
    <source>
        <dbReference type="ARBA" id="ARBA00023237"/>
    </source>
</evidence>
<dbReference type="Pfam" id="PF13620">
    <property type="entry name" value="CarboxypepD_reg"/>
    <property type="match status" value="1"/>
</dbReference>
<dbReference type="RefSeq" id="WP_348267898.1">
    <property type="nucleotide sequence ID" value="NZ_CP121194.1"/>
</dbReference>
<dbReference type="GO" id="GO:0009279">
    <property type="term" value="C:cell outer membrane"/>
    <property type="evidence" value="ECO:0007669"/>
    <property type="project" value="UniProtKB-SubCell"/>
</dbReference>
<evidence type="ECO:0000256" key="1">
    <source>
        <dbReference type="ARBA" id="ARBA00004571"/>
    </source>
</evidence>
<dbReference type="KEGG" id="epl:P4G45_01325"/>
<evidence type="ECO:0000313" key="9">
    <source>
        <dbReference type="EMBL" id="XBH10391.1"/>
    </source>
</evidence>
<organism evidence="9">
    <name type="scientific">Edaphobacter paludis</name>
    <dbReference type="NCBI Taxonomy" id="3035702"/>
    <lineage>
        <taxon>Bacteria</taxon>
        <taxon>Pseudomonadati</taxon>
        <taxon>Acidobacteriota</taxon>
        <taxon>Terriglobia</taxon>
        <taxon>Terriglobales</taxon>
        <taxon>Acidobacteriaceae</taxon>
        <taxon>Edaphobacter</taxon>
    </lineage>
</organism>
<keyword evidence="4" id="KW-0812">Transmembrane</keyword>
<dbReference type="GO" id="GO:0004180">
    <property type="term" value="F:carboxypeptidase activity"/>
    <property type="evidence" value="ECO:0007669"/>
    <property type="project" value="UniProtKB-KW"/>
</dbReference>
<comment type="subcellular location">
    <subcellularLocation>
        <location evidence="1">Cell outer membrane</location>
        <topology evidence="1">Multi-pass membrane protein</topology>
    </subcellularLocation>
</comment>
<evidence type="ECO:0000313" key="10">
    <source>
        <dbReference type="EMBL" id="XBH13828.1"/>
    </source>
</evidence>
<dbReference type="AlphaFoldDB" id="A0AAU7CZ66"/>
<dbReference type="Gene3D" id="2.40.170.20">
    <property type="entry name" value="TonB-dependent receptor, beta-barrel domain"/>
    <property type="match status" value="1"/>
</dbReference>
<evidence type="ECO:0000256" key="5">
    <source>
        <dbReference type="ARBA" id="ARBA00023136"/>
    </source>
</evidence>
<accession>A0AAU7D9R5</accession>
<sequence length="1175" mass="127407">MVALTYTLPASAQEYRGTIQGNVTDAQGYVVGGAAVDAKSEQQDYKITSNAKGYFVIPFVQPGTYTVTVKAKGFRTEVRPGLILDVAQKINLNVGLTAGGVSDTVTVSTNPIQLATTDASGGTVMDPEKVQNLPLNGRQVYMLLSLTPGVRFTQNQFGAGGYSGTRGWDTSNSYSISGQPGITNQFMLNGAPISVQGGGPAGTWNISPSIDAVQEFKVMTITFDAQYGRVGGGAMNTILKNGTPHFHGTLFDYWRNSLFDANTYQLNQQQAAKPFHNEHDFGGTVGGPFLKHNAFFFFSYEGYRQVLPAGVVTTVPTADMLPDASGNVNLTNYLAAVNKTAIYDPNTTTCVVPSGNGGCKTYGRTAFPNNTIPASRISPIGLNILKLFPAPNRPGYQNNYVFNGKDRYKYNMPIARVDYNFTDRTRLYGIFAWWAGHEYRNSNGFAGPAIKGNIDNYRSSITQVLDLTHTFSNTLVSDVRASFNRYYTLAPDGALSAGEAKLSAADLGLNMPQLPTTKHDYAPEINIGDGYPGIIGNQGDPTMFESYDLGPSITQTLGRHTLHYGGEFSLYHDVSGGKGQANGNFGFGTGFTQNNPFKGNKDGSAIAETLMGYANGGSVHYGISPYESYKYYGFFVQDDWKVNDKFAINAGLRWDDELSPTERHNRLLAGVCLTCANPISSQITYPAGNTLPNGATMVNPILGAVQFASDKLPAYDEHSAYWQPKLGLSFTPNRFIVFHGGYTISKAYGIELGGASAWAQDTSYNASPDGGLHPATDFRNGTPFPNGYIVPPGSSQGAETLVGSGFGIDQRNRKVPIVQQYTLGFEVQMPFGIVGNLAYLGVHTTRLRASRQINGISAADFAKGHADPNYLDQQVTNPFYGVLPKTVSLGQNPTIQAKYLMVPYPQFDGNLYIYTDASGYSHYNAMLAKMEKRFSHGRAFSNGLSFLGSFTWSRLMSATGLLNNSGAGLVDAKPYYAVDGNDRPWDFAFSGLYGLPIGRGGSFLSNAHGVLGEVVNGWQLDWIFQNSGGTPVGFPNNDIYTCGQYNLRPAQRSYKSYLNNSQSQCFTTFPEYTAVTQLPRTTKLRNPYAQQTSFGLEKKFSITEGTKLQFKAEAFNATNTVIFGGPNTGSPEQAPSRNTSVADPNQPGAWSGYGTVGSTQQNFPRQMQFSLKLLF</sequence>